<name>A0A286RJM0_9BACT</name>
<dbReference type="KEGG" id="ttf:THTE_3557"/>
<dbReference type="Proteomes" id="UP000215086">
    <property type="component" value="Chromosome"/>
</dbReference>
<evidence type="ECO:0000313" key="1">
    <source>
        <dbReference type="EMBL" id="ASV76158.1"/>
    </source>
</evidence>
<reference evidence="1 2" key="1">
    <citation type="journal article" name="Front. Microbiol.">
        <title>Sugar Metabolism of the First Thermophilic Planctomycete Thermogutta terrifontis: Comparative Genomic and Transcriptomic Approaches.</title>
        <authorList>
            <person name="Elcheninov A.G."/>
            <person name="Menzel P."/>
            <person name="Gudbergsdottir S.R."/>
            <person name="Slesarev A.I."/>
            <person name="Kadnikov V.V."/>
            <person name="Krogh A."/>
            <person name="Bonch-Osmolovskaya E.A."/>
            <person name="Peng X."/>
            <person name="Kublanov I.V."/>
        </authorList>
    </citation>
    <scope>NUCLEOTIDE SEQUENCE [LARGE SCALE GENOMIC DNA]</scope>
    <source>
        <strain evidence="1 2">R1</strain>
    </source>
</reference>
<sequence length="74" mass="7912">MKVVLTAQFGRFFVLTMNCLTDVEAPFTPTLVVLCREGGHSLVPVVTYLITVQALMALHALPGITGGANFSDFA</sequence>
<evidence type="ECO:0000313" key="2">
    <source>
        <dbReference type="Proteomes" id="UP000215086"/>
    </source>
</evidence>
<organism evidence="1 2">
    <name type="scientific">Thermogutta terrifontis</name>
    <dbReference type="NCBI Taxonomy" id="1331910"/>
    <lineage>
        <taxon>Bacteria</taxon>
        <taxon>Pseudomonadati</taxon>
        <taxon>Planctomycetota</taxon>
        <taxon>Planctomycetia</taxon>
        <taxon>Pirellulales</taxon>
        <taxon>Thermoguttaceae</taxon>
        <taxon>Thermogutta</taxon>
    </lineage>
</organism>
<protein>
    <submittedName>
        <fullName evidence="1">Uncharacterized protein</fullName>
    </submittedName>
</protein>
<dbReference type="AlphaFoldDB" id="A0A286RJM0"/>
<accession>A0A286RJM0</accession>
<proteinExistence type="predicted"/>
<gene>
    <name evidence="1" type="ORF">THTE_3557</name>
</gene>
<dbReference type="EMBL" id="CP018477">
    <property type="protein sequence ID" value="ASV76158.1"/>
    <property type="molecule type" value="Genomic_DNA"/>
</dbReference>
<keyword evidence="2" id="KW-1185">Reference proteome</keyword>